<dbReference type="PANTHER" id="PTHR34094:SF1">
    <property type="entry name" value="PROTEIN FAM185A"/>
    <property type="match status" value="1"/>
</dbReference>
<accession>A0A3A1R0W5</accession>
<dbReference type="OrthoDB" id="2380881at2"/>
<dbReference type="Proteomes" id="UP000265801">
    <property type="component" value="Unassembled WGS sequence"/>
</dbReference>
<keyword evidence="3" id="KW-1185">Reference proteome</keyword>
<sequence>MLGLKKKTEEFFWNKSLEGHGVERLNIDTSSTEIIVSADSGEDISIELKGEISSKLRDKVQVDALINGNALDVKVRVERNDSFSMGIEIIKLALSVGVPHKVYEMITAETSSGGIVAKNLEGKEIHFKASSGEVEASGIKAHSEFKSKANSGSIELKKIDAPSIYAKANSGTLILQNLTAEEIDAKASSGNIIAKKWRGDFKAKTNSGEIDLHSPELTGNIDAEASSGDVMLYFDKKPESFKLDFTGNSGEADLEMDGLQYQERGDHRVVAEEGEGKYTISVKTSSGDFSFSSKRV</sequence>
<dbReference type="RefSeq" id="WP_119547040.1">
    <property type="nucleotide sequence ID" value="NZ_QXIR01000014.1"/>
</dbReference>
<dbReference type="Gene3D" id="2.160.20.120">
    <property type="match status" value="1"/>
</dbReference>
<name>A0A3A1R0W5_9BACI</name>
<comment type="caution">
    <text evidence="2">The sequence shown here is derived from an EMBL/GenBank/DDBJ whole genome shotgun (WGS) entry which is preliminary data.</text>
</comment>
<feature type="domain" description="DUF4097" evidence="1">
    <location>
        <begin position="22"/>
        <end position="290"/>
    </location>
</feature>
<reference evidence="2 3" key="1">
    <citation type="submission" date="2018-09" db="EMBL/GenBank/DDBJ databases">
        <title>Bacillus saliacetes sp. nov., isolated from Thai shrimp paste (Ka-pi).</title>
        <authorList>
            <person name="Daroonpunt R."/>
            <person name="Tanasupawat S."/>
            <person name="Yiamsombut S."/>
        </authorList>
    </citation>
    <scope>NUCLEOTIDE SEQUENCE [LARGE SCALE GENOMIC DNA]</scope>
    <source>
        <strain evidence="2 3">SKP7-4</strain>
    </source>
</reference>
<evidence type="ECO:0000313" key="2">
    <source>
        <dbReference type="EMBL" id="RIW33253.1"/>
    </source>
</evidence>
<dbReference type="AlphaFoldDB" id="A0A3A1R0W5"/>
<organism evidence="2 3">
    <name type="scientific">Bacillus salacetis</name>
    <dbReference type="NCBI Taxonomy" id="2315464"/>
    <lineage>
        <taxon>Bacteria</taxon>
        <taxon>Bacillati</taxon>
        <taxon>Bacillota</taxon>
        <taxon>Bacilli</taxon>
        <taxon>Bacillales</taxon>
        <taxon>Bacillaceae</taxon>
        <taxon>Bacillus</taxon>
    </lineage>
</organism>
<evidence type="ECO:0000313" key="3">
    <source>
        <dbReference type="Proteomes" id="UP000265801"/>
    </source>
</evidence>
<dbReference type="InterPro" id="IPR025164">
    <property type="entry name" value="Toastrack_DUF4097"/>
</dbReference>
<protein>
    <recommendedName>
        <fullName evidence="1">DUF4097 domain-containing protein</fullName>
    </recommendedName>
</protein>
<gene>
    <name evidence="2" type="ORF">D3H55_11375</name>
</gene>
<dbReference type="PANTHER" id="PTHR34094">
    <property type="match status" value="1"/>
</dbReference>
<dbReference type="EMBL" id="QXIR01000014">
    <property type="protein sequence ID" value="RIW33253.1"/>
    <property type="molecule type" value="Genomic_DNA"/>
</dbReference>
<evidence type="ECO:0000259" key="1">
    <source>
        <dbReference type="Pfam" id="PF13349"/>
    </source>
</evidence>
<dbReference type="Pfam" id="PF13349">
    <property type="entry name" value="DUF4097"/>
    <property type="match status" value="1"/>
</dbReference>
<proteinExistence type="predicted"/>